<dbReference type="Pfam" id="PF10531">
    <property type="entry name" value="SLBB"/>
    <property type="match status" value="1"/>
</dbReference>
<dbReference type="SUPFAM" id="SSF47781">
    <property type="entry name" value="RuvA domain 2-like"/>
    <property type="match status" value="1"/>
</dbReference>
<dbReference type="Proteomes" id="UP000319432">
    <property type="component" value="Chromosome"/>
</dbReference>
<organism evidence="4 5">
    <name type="scientific">Brevibacillus laterosporus</name>
    <name type="common">Bacillus laterosporus</name>
    <dbReference type="NCBI Taxonomy" id="1465"/>
    <lineage>
        <taxon>Bacteria</taxon>
        <taxon>Bacillati</taxon>
        <taxon>Bacillota</taxon>
        <taxon>Bacilli</taxon>
        <taxon>Bacillales</taxon>
        <taxon>Paenibacillaceae</taxon>
        <taxon>Brevibacillus</taxon>
    </lineage>
</organism>
<dbReference type="InterPro" id="IPR003583">
    <property type="entry name" value="Hlx-hairpin-Hlx_DNA-bd_motif"/>
</dbReference>
<dbReference type="InterPro" id="IPR004509">
    <property type="entry name" value="Competence_ComEA_HhH"/>
</dbReference>
<evidence type="ECO:0000313" key="4">
    <source>
        <dbReference type="EMBL" id="QDX93219.1"/>
    </source>
</evidence>
<name>A0A518V8B8_BRELA</name>
<dbReference type="GO" id="GO:0015627">
    <property type="term" value="C:type II protein secretion system complex"/>
    <property type="evidence" value="ECO:0007669"/>
    <property type="project" value="TreeGrafter"/>
</dbReference>
<keyword evidence="2" id="KW-0472">Membrane</keyword>
<keyword evidence="5" id="KW-1185">Reference proteome</keyword>
<dbReference type="GO" id="GO:0015628">
    <property type="term" value="P:protein secretion by the type II secretion system"/>
    <property type="evidence" value="ECO:0007669"/>
    <property type="project" value="TreeGrafter"/>
</dbReference>
<dbReference type="InterPro" id="IPR010994">
    <property type="entry name" value="RuvA_2-like"/>
</dbReference>
<keyword evidence="2" id="KW-0812">Transmembrane</keyword>
<feature type="domain" description="Helix-hairpin-helix DNA-binding motif class 1" evidence="3">
    <location>
        <begin position="248"/>
        <end position="267"/>
    </location>
</feature>
<dbReference type="InterPro" id="IPR051675">
    <property type="entry name" value="Endo/Exo/Phosphatase_dom_1"/>
</dbReference>
<dbReference type="NCBIfam" id="TIGR00426">
    <property type="entry name" value="competence protein ComEA helix-hairpin-helix repeat region"/>
    <property type="match status" value="1"/>
</dbReference>
<evidence type="ECO:0000256" key="1">
    <source>
        <dbReference type="SAM" id="MobiDB-lite"/>
    </source>
</evidence>
<dbReference type="Gene3D" id="3.10.560.10">
    <property type="entry name" value="Outer membrane lipoprotein wza domain like"/>
    <property type="match status" value="1"/>
</dbReference>
<keyword evidence="2" id="KW-1133">Transmembrane helix</keyword>
<dbReference type="AlphaFoldDB" id="A0A518V8B8"/>
<dbReference type="SMART" id="SM00278">
    <property type="entry name" value="HhH1"/>
    <property type="match status" value="2"/>
</dbReference>
<dbReference type="PANTHER" id="PTHR21180:SF32">
    <property type="entry name" value="ENDONUCLEASE_EXONUCLEASE_PHOSPHATASE FAMILY DOMAIN-CONTAINING PROTEIN 1"/>
    <property type="match status" value="1"/>
</dbReference>
<evidence type="ECO:0000259" key="3">
    <source>
        <dbReference type="SMART" id="SM00278"/>
    </source>
</evidence>
<dbReference type="OrthoDB" id="9790239at2"/>
<sequence length="271" mass="30032">MIMELWDRYRKWIFMSGALLFVGLSFWLYPSDDSSNTPGFTPVALAEKETVAKTELQENKQAKHQQKTSDVEHKTNSGKRMVPEEKTFSNTRDPIDINSPPAADERIGESKNSFYLDVKGAVTHPGLYAFESNERVMHAIKKAGGFLAQADQKRVNLAQKLTDGMVLYVPTLQESATVHPTSTPSSFLQASSPLQPNMSVTSPASSSSTQINIKTATLEQLMNLPGIGKTRAEDIIAYREKKGFSKLEDLTKISGIGKKTFEKIKKVAICE</sequence>
<reference evidence="4 5" key="1">
    <citation type="submission" date="2018-11" db="EMBL/GenBank/DDBJ databases">
        <title>Phylogenetic determinants of toxin gene distribution in genomes of Brevibacillus laterosporus.</title>
        <authorList>
            <person name="Glare T.R."/>
            <person name="Durrant A."/>
            <person name="Berry C."/>
            <person name="Palma L."/>
            <person name="Ormskirk M."/>
            <person name="Cox M.O."/>
        </authorList>
    </citation>
    <scope>NUCLEOTIDE SEQUENCE [LARGE SCALE GENOMIC DNA]</scope>
    <source>
        <strain evidence="4 5">1821L</strain>
    </source>
</reference>
<dbReference type="GO" id="GO:0006281">
    <property type="term" value="P:DNA repair"/>
    <property type="evidence" value="ECO:0007669"/>
    <property type="project" value="InterPro"/>
</dbReference>
<feature type="compositionally biased region" description="Basic and acidic residues" evidence="1">
    <location>
        <begin position="56"/>
        <end position="87"/>
    </location>
</feature>
<evidence type="ECO:0000256" key="2">
    <source>
        <dbReference type="SAM" id="Phobius"/>
    </source>
</evidence>
<dbReference type="EMBL" id="CP033464">
    <property type="protein sequence ID" value="QDX93219.1"/>
    <property type="molecule type" value="Genomic_DNA"/>
</dbReference>
<proteinExistence type="predicted"/>
<protein>
    <submittedName>
        <fullName evidence="4">Competence protein ComEA</fullName>
    </submittedName>
</protein>
<dbReference type="Gene3D" id="1.10.150.320">
    <property type="entry name" value="Photosystem II 12 kDa extrinsic protein"/>
    <property type="match status" value="1"/>
</dbReference>
<feature type="transmembrane region" description="Helical" evidence="2">
    <location>
        <begin position="12"/>
        <end position="29"/>
    </location>
</feature>
<feature type="domain" description="Helix-hairpin-helix DNA-binding motif class 1" evidence="3">
    <location>
        <begin position="219"/>
        <end position="238"/>
    </location>
</feature>
<gene>
    <name evidence="4" type="ORF">EEL30_13460</name>
</gene>
<dbReference type="InterPro" id="IPR019554">
    <property type="entry name" value="Soluble_ligand-bd"/>
</dbReference>
<evidence type="ECO:0000313" key="5">
    <source>
        <dbReference type="Proteomes" id="UP000319432"/>
    </source>
</evidence>
<dbReference type="Pfam" id="PF12836">
    <property type="entry name" value="HHH_3"/>
    <property type="match status" value="1"/>
</dbReference>
<dbReference type="PANTHER" id="PTHR21180">
    <property type="entry name" value="ENDONUCLEASE/EXONUCLEASE/PHOSPHATASE FAMILY DOMAIN-CONTAINING PROTEIN 1"/>
    <property type="match status" value="1"/>
</dbReference>
<dbReference type="GO" id="GO:0003677">
    <property type="term" value="F:DNA binding"/>
    <property type="evidence" value="ECO:0007669"/>
    <property type="project" value="InterPro"/>
</dbReference>
<accession>A0A518V8B8</accession>
<feature type="region of interest" description="Disordered" evidence="1">
    <location>
        <begin position="56"/>
        <end position="106"/>
    </location>
</feature>